<reference evidence="1" key="2">
    <citation type="submission" date="2020-01" db="EMBL/GenBank/DDBJ databases">
        <authorList>
            <consortium name="NCBI Pathogen Detection Project"/>
        </authorList>
    </citation>
    <scope>NUCLEOTIDE SEQUENCE</scope>
    <source>
        <strain evidence="1">OLC2673_Aeromonas</strain>
    </source>
</reference>
<reference evidence="1" key="1">
    <citation type="journal article" date="2018" name="Genome Biol.">
        <title>SKESA: strategic k-mer extension for scrupulous assemblies.</title>
        <authorList>
            <person name="Souvorov A."/>
            <person name="Agarwala R."/>
            <person name="Lipman D.J."/>
        </authorList>
    </citation>
    <scope>NUCLEOTIDE SEQUENCE</scope>
    <source>
        <strain evidence="1">OLC2673_Aeromonas</strain>
    </source>
</reference>
<proteinExistence type="predicted"/>
<evidence type="ECO:0000313" key="1">
    <source>
        <dbReference type="EMBL" id="HAT6343366.1"/>
    </source>
</evidence>
<dbReference type="EMBL" id="DACTUL010000005">
    <property type="protein sequence ID" value="HAT6343366.1"/>
    <property type="molecule type" value="Genomic_DNA"/>
</dbReference>
<accession>A0AAD3U924</accession>
<sequence>MQGGVLPAWLPDPAVNGAPHFHPLLPPQLIAMQMG</sequence>
<name>A0AAD3U924_AERHY</name>
<dbReference type="AlphaFoldDB" id="A0AAD3U924"/>
<organism evidence="1 2">
    <name type="scientific">Aeromonas hydrophila</name>
    <dbReference type="NCBI Taxonomy" id="644"/>
    <lineage>
        <taxon>Bacteria</taxon>
        <taxon>Pseudomonadati</taxon>
        <taxon>Pseudomonadota</taxon>
        <taxon>Gammaproteobacteria</taxon>
        <taxon>Aeromonadales</taxon>
        <taxon>Aeromonadaceae</taxon>
        <taxon>Aeromonas</taxon>
    </lineage>
</organism>
<gene>
    <name evidence="1" type="ORF">JAJ28_001074</name>
</gene>
<dbReference type="Proteomes" id="UP000859505">
    <property type="component" value="Unassembled WGS sequence"/>
</dbReference>
<protein>
    <submittedName>
        <fullName evidence="1">Uncharacterized protein</fullName>
    </submittedName>
</protein>
<comment type="caution">
    <text evidence="1">The sequence shown here is derived from an EMBL/GenBank/DDBJ whole genome shotgun (WGS) entry which is preliminary data.</text>
</comment>
<evidence type="ECO:0000313" key="2">
    <source>
        <dbReference type="Proteomes" id="UP000859505"/>
    </source>
</evidence>